<dbReference type="Pfam" id="PF00069">
    <property type="entry name" value="Pkinase"/>
    <property type="match status" value="1"/>
</dbReference>
<proteinExistence type="evidence at transcript level"/>
<keyword evidence="5" id="KW-0723">Serine/threonine-protein kinase</keyword>
<organism evidence="8">
    <name type="scientific">Callorhinchus milii</name>
    <name type="common">Ghost shark</name>
    <dbReference type="NCBI Taxonomy" id="7868"/>
    <lineage>
        <taxon>Eukaryota</taxon>
        <taxon>Metazoa</taxon>
        <taxon>Chordata</taxon>
        <taxon>Craniata</taxon>
        <taxon>Vertebrata</taxon>
        <taxon>Chondrichthyes</taxon>
        <taxon>Holocephali</taxon>
        <taxon>Chimaeriformes</taxon>
        <taxon>Callorhinchidae</taxon>
        <taxon>Callorhinchus</taxon>
    </lineage>
</organism>
<comment type="cofactor">
    <cofactor evidence="1">
        <name>Mg(2+)</name>
        <dbReference type="ChEBI" id="CHEBI:18420"/>
    </cofactor>
</comment>
<dbReference type="FunFam" id="1.10.510.10:FF:000773">
    <property type="entry name" value="MOK protein kinase"/>
    <property type="match status" value="1"/>
</dbReference>
<name>V9KR81_CALMI</name>
<keyword evidence="8" id="KW-0418">Kinase</keyword>
<dbReference type="KEGG" id="cmk:103175346"/>
<dbReference type="InterPro" id="IPR017441">
    <property type="entry name" value="Protein_kinase_ATP_BS"/>
</dbReference>
<evidence type="ECO:0000256" key="1">
    <source>
        <dbReference type="ARBA" id="ARBA00001946"/>
    </source>
</evidence>
<reference evidence="10" key="2">
    <citation type="journal article" date="2007" name="PLoS Biol.">
        <title>Survey sequencing and comparative analysis of the elephant shark (Callorhinchus milii) genome.</title>
        <authorList>
            <person name="Venkatesh B."/>
            <person name="Kirkness E.F."/>
            <person name="Loh Y.H."/>
            <person name="Halpern A.L."/>
            <person name="Lee A.P."/>
            <person name="Johnson J."/>
            <person name="Dandona N."/>
            <person name="Viswanathan L.D."/>
            <person name="Tay A."/>
            <person name="Venter J.C."/>
            <person name="Strausberg R.L."/>
            <person name="Brenner S."/>
        </authorList>
    </citation>
    <scope>NUCLEOTIDE SEQUENCE [LARGE SCALE GENOMIC DNA]</scope>
</reference>
<feature type="binding site" evidence="4">
    <location>
        <position position="79"/>
    </location>
    <ligand>
        <name>ATP</name>
        <dbReference type="ChEBI" id="CHEBI:30616"/>
    </ligand>
</feature>
<dbReference type="PROSITE" id="PS00108">
    <property type="entry name" value="PROTEIN_KINASE_ST"/>
    <property type="match status" value="1"/>
</dbReference>
<reference evidence="10" key="1">
    <citation type="journal article" date="2006" name="Science">
        <title>Ancient noncoding elements conserved in the human genome.</title>
        <authorList>
            <person name="Venkatesh B."/>
            <person name="Kirkness E.F."/>
            <person name="Loh Y.H."/>
            <person name="Halpern A.L."/>
            <person name="Lee A.P."/>
            <person name="Johnson J."/>
            <person name="Dandona N."/>
            <person name="Viswanathan L.D."/>
            <person name="Tay A."/>
            <person name="Venter J.C."/>
            <person name="Strausberg R.L."/>
            <person name="Brenner S."/>
        </authorList>
    </citation>
    <scope>NUCLEOTIDE SEQUENCE [LARGE SCALE GENOMIC DNA]</scope>
</reference>
<evidence type="ECO:0000256" key="6">
    <source>
        <dbReference type="SAM" id="MobiDB-lite"/>
    </source>
</evidence>
<evidence type="ECO:0000313" key="9">
    <source>
        <dbReference type="Ensembl" id="ENSCMIP00000039395.1"/>
    </source>
</evidence>
<dbReference type="GeneID" id="103175346"/>
<dbReference type="PROSITE" id="PS00107">
    <property type="entry name" value="PROTEIN_KINASE_ATP"/>
    <property type="match status" value="1"/>
</dbReference>
<dbReference type="PANTHER" id="PTHR24055">
    <property type="entry name" value="MITOGEN-ACTIVATED PROTEIN KINASE"/>
    <property type="match status" value="1"/>
</dbReference>
<keyword evidence="2 4" id="KW-0547">Nucleotide-binding</keyword>
<reference evidence="8 10" key="3">
    <citation type="journal article" date="2014" name="Nature">
        <title>Elephant shark genome provides unique insights into gnathostome evolution.</title>
        <authorList>
            <consortium name="International Elephant Shark Genome Sequencing Consortium"/>
            <person name="Venkatesh B."/>
            <person name="Lee A.P."/>
            <person name="Ravi V."/>
            <person name="Maurya A.K."/>
            <person name="Lian M.M."/>
            <person name="Swann J.B."/>
            <person name="Ohta Y."/>
            <person name="Flajnik M.F."/>
            <person name="Sutoh Y."/>
            <person name="Kasahara M."/>
            <person name="Hoon S."/>
            <person name="Gangu V."/>
            <person name="Roy S.W."/>
            <person name="Irimia M."/>
            <person name="Korzh V."/>
            <person name="Kondrychyn I."/>
            <person name="Lim Z.W."/>
            <person name="Tay B.H."/>
            <person name="Tohari S."/>
            <person name="Kong K.W."/>
            <person name="Ho S."/>
            <person name="Lorente-Galdos B."/>
            <person name="Quilez J."/>
            <person name="Marques-Bonet T."/>
            <person name="Raney B.J."/>
            <person name="Ingham P.W."/>
            <person name="Tay A."/>
            <person name="Hillier L.W."/>
            <person name="Minx P."/>
            <person name="Boehm T."/>
            <person name="Wilson R.K."/>
            <person name="Brenner S."/>
            <person name="Warren W.C."/>
        </authorList>
    </citation>
    <scope>NUCLEOTIDE SEQUENCE</scope>
    <source>
        <tissue evidence="8">Testis</tissue>
    </source>
</reference>
<accession>V9KR81</accession>
<dbReference type="AlphaFoldDB" id="V9KR81"/>
<dbReference type="SUPFAM" id="SSF56112">
    <property type="entry name" value="Protein kinase-like (PK-like)"/>
    <property type="match status" value="1"/>
</dbReference>
<dbReference type="GO" id="GO:0004674">
    <property type="term" value="F:protein serine/threonine kinase activity"/>
    <property type="evidence" value="ECO:0007669"/>
    <property type="project" value="UniProtKB-KW"/>
</dbReference>
<evidence type="ECO:0000313" key="8">
    <source>
        <dbReference type="EMBL" id="AFP00877.1"/>
    </source>
</evidence>
<keyword evidence="3 4" id="KW-0067">ATP-binding</keyword>
<dbReference type="OrthoDB" id="2158884at2759"/>
<dbReference type="Ensembl" id="ENSCMIT00000039965.1">
    <property type="protein sequence ID" value="ENSCMIP00000039395.1"/>
    <property type="gene ID" value="ENSCMIG00000016513.1"/>
</dbReference>
<dbReference type="InterPro" id="IPR008271">
    <property type="entry name" value="Ser/Thr_kinase_AS"/>
</dbReference>
<dbReference type="RefSeq" id="XP_007886537.1">
    <property type="nucleotide sequence ID" value="XM_007888346.2"/>
</dbReference>
<dbReference type="InterPro" id="IPR050117">
    <property type="entry name" value="MAPK"/>
</dbReference>
<dbReference type="SMART" id="SM00220">
    <property type="entry name" value="S_TKc"/>
    <property type="match status" value="1"/>
</dbReference>
<dbReference type="EMBL" id="JW868359">
    <property type="protein sequence ID" value="AFP00877.1"/>
    <property type="molecule type" value="mRNA"/>
</dbReference>
<keyword evidence="8" id="KW-0808">Transferase</keyword>
<sequence>MTTTPIDFLSNGNLRATHRSHQKAQANFTFTDFLRAKEDQNHKKRYFLDYRLVTKIGEGTFSEVWKVQSLKDANYYACKKMKQHVESIEQVNNLREIQAMRRLSLHPNILQLHEVAYDKKNGSIALVCELMDMNVYELIRGRRNPLPDSKIKNFMYQLCKSLDYMHRNGIFHRDVKPENILIKQNLLKLADFGSCRSMFSKHPYTEYISTRWYRAPECLLTDGYYGFKMDIWSAGCVFYEITSLHPLFPGSNEVDQIAKIHDVVGTPKGDILRKFKQTRAMNFDFPPKKGTGIPCLVPHISNDSISLMLAMMEYDPDKRITAKQALQHPYFRDLRMAEKQAANLQRTVRGFEDENNVAQGVMHNLWRIHKGRRRHQKYPQQPARCQVPTYPLELPKLNVSGTTKICTYPNHTVKTVFPTVPVSENGTLPQVQPVQFIGKNSKQPRHREQSKPTMQHYSLPSIEKKGGRY</sequence>
<dbReference type="Gene3D" id="3.30.200.20">
    <property type="entry name" value="Phosphorylase Kinase, domain 1"/>
    <property type="match status" value="1"/>
</dbReference>
<dbReference type="InterPro" id="IPR011009">
    <property type="entry name" value="Kinase-like_dom_sf"/>
</dbReference>
<evidence type="ECO:0000256" key="4">
    <source>
        <dbReference type="PROSITE-ProRule" id="PRU10141"/>
    </source>
</evidence>
<feature type="domain" description="Protein kinase" evidence="7">
    <location>
        <begin position="50"/>
        <end position="331"/>
    </location>
</feature>
<feature type="region of interest" description="Disordered" evidence="6">
    <location>
        <begin position="439"/>
        <end position="469"/>
    </location>
</feature>
<evidence type="ECO:0000313" key="10">
    <source>
        <dbReference type="Proteomes" id="UP000314986"/>
    </source>
</evidence>
<protein>
    <submittedName>
        <fullName evidence="8">MAPK/MAK/MRK overlapping kinase</fullName>
    </submittedName>
    <submittedName>
        <fullName evidence="9">MOK protein kinase</fullName>
    </submittedName>
</protein>
<dbReference type="CDD" id="cd07831">
    <property type="entry name" value="STKc_MOK"/>
    <property type="match status" value="1"/>
</dbReference>
<dbReference type="Gene3D" id="1.10.510.10">
    <property type="entry name" value="Transferase(Phosphotransferase) domain 1"/>
    <property type="match status" value="1"/>
</dbReference>
<dbReference type="Proteomes" id="UP000314986">
    <property type="component" value="Unassembled WGS sequence"/>
</dbReference>
<dbReference type="PROSITE" id="PS50011">
    <property type="entry name" value="PROTEIN_KINASE_DOM"/>
    <property type="match status" value="1"/>
</dbReference>
<evidence type="ECO:0000256" key="3">
    <source>
        <dbReference type="ARBA" id="ARBA00022840"/>
    </source>
</evidence>
<dbReference type="GeneTree" id="ENSGT00940000159582"/>
<dbReference type="InterPro" id="IPR000719">
    <property type="entry name" value="Prot_kinase_dom"/>
</dbReference>
<dbReference type="GO" id="GO:0005524">
    <property type="term" value="F:ATP binding"/>
    <property type="evidence" value="ECO:0007669"/>
    <property type="project" value="UniProtKB-UniRule"/>
</dbReference>
<dbReference type="STRING" id="7868.ENSCMIP00000039395"/>
<reference evidence="9" key="4">
    <citation type="submission" date="2025-05" db="UniProtKB">
        <authorList>
            <consortium name="Ensembl"/>
        </authorList>
    </citation>
    <scope>IDENTIFICATION</scope>
</reference>
<gene>
    <name evidence="9" type="primary">LOC103175346</name>
</gene>
<evidence type="ECO:0000256" key="5">
    <source>
        <dbReference type="RuleBase" id="RU000304"/>
    </source>
</evidence>
<evidence type="ECO:0000256" key="2">
    <source>
        <dbReference type="ARBA" id="ARBA00022741"/>
    </source>
</evidence>
<keyword evidence="10" id="KW-1185">Reference proteome</keyword>
<evidence type="ECO:0000259" key="7">
    <source>
        <dbReference type="PROSITE" id="PS50011"/>
    </source>
</evidence>
<dbReference type="FunFam" id="3.30.200.20:FF:000271">
    <property type="entry name" value="MAPK/MAK/MRK overlapping kinase"/>
    <property type="match status" value="1"/>
</dbReference>
<comment type="similarity">
    <text evidence="5">Belongs to the protein kinase superfamily.</text>
</comment>